<proteinExistence type="inferred from homology"/>
<dbReference type="GO" id="GO:0004350">
    <property type="term" value="F:glutamate-5-semialdehyde dehydrogenase activity"/>
    <property type="evidence" value="ECO:0007669"/>
    <property type="project" value="UniProtKB-UniRule"/>
</dbReference>
<dbReference type="EMBL" id="RJKN01000001">
    <property type="protein sequence ID" value="ROP45844.1"/>
    <property type="molecule type" value="Genomic_DNA"/>
</dbReference>
<dbReference type="InterPro" id="IPR016161">
    <property type="entry name" value="Ald_DH/histidinol_DH"/>
</dbReference>
<dbReference type="NCBIfam" id="NF001221">
    <property type="entry name" value="PRK00197.1"/>
    <property type="match status" value="1"/>
</dbReference>
<name>A0A3N1HTJ2_9ACTN</name>
<comment type="subcellular location">
    <subcellularLocation>
        <location evidence="7">Cytoplasm</location>
    </subcellularLocation>
</comment>
<keyword evidence="3 7" id="KW-0641">Proline biosynthesis</keyword>
<comment type="similarity">
    <text evidence="7">Belongs to the gamma-glutamyl phosphate reductase family.</text>
</comment>
<dbReference type="GO" id="GO:0055129">
    <property type="term" value="P:L-proline biosynthetic process"/>
    <property type="evidence" value="ECO:0007669"/>
    <property type="project" value="UniProtKB-UniRule"/>
</dbReference>
<dbReference type="InterPro" id="IPR015590">
    <property type="entry name" value="Aldehyde_DH_dom"/>
</dbReference>
<evidence type="ECO:0000313" key="9">
    <source>
        <dbReference type="EMBL" id="ROP45844.1"/>
    </source>
</evidence>
<evidence type="ECO:0000256" key="3">
    <source>
        <dbReference type="ARBA" id="ARBA00022650"/>
    </source>
</evidence>
<comment type="caution">
    <text evidence="9">The sequence shown here is derived from an EMBL/GenBank/DDBJ whole genome shotgun (WGS) entry which is preliminary data.</text>
</comment>
<dbReference type="SUPFAM" id="SSF53720">
    <property type="entry name" value="ALDH-like"/>
    <property type="match status" value="1"/>
</dbReference>
<comment type="function">
    <text evidence="7">Catalyzes the NADPH-dependent reduction of L-glutamate 5-phosphate into L-glutamate 5-semialdehyde and phosphate. The product spontaneously undergoes cyclization to form 1-pyrroline-5-carboxylate.</text>
</comment>
<dbReference type="PANTHER" id="PTHR11063">
    <property type="entry name" value="GLUTAMATE SEMIALDEHYDE DEHYDROGENASE"/>
    <property type="match status" value="1"/>
</dbReference>
<protein>
    <recommendedName>
        <fullName evidence="7">Gamma-glutamyl phosphate reductase</fullName>
        <shortName evidence="7">GPR</shortName>
        <ecNumber evidence="7">1.2.1.41</ecNumber>
    </recommendedName>
    <alternativeName>
        <fullName evidence="7">Glutamate-5-semialdehyde dehydrogenase</fullName>
    </alternativeName>
    <alternativeName>
        <fullName evidence="7">Glutamyl-gamma-semialdehyde dehydrogenase</fullName>
        <shortName evidence="7">GSA dehydrogenase</shortName>
    </alternativeName>
</protein>
<dbReference type="Proteomes" id="UP000276232">
    <property type="component" value="Unassembled WGS sequence"/>
</dbReference>
<evidence type="ECO:0000256" key="6">
    <source>
        <dbReference type="ARBA" id="ARBA00049024"/>
    </source>
</evidence>
<dbReference type="Pfam" id="PF00171">
    <property type="entry name" value="Aldedh"/>
    <property type="match status" value="1"/>
</dbReference>
<dbReference type="PIRSF" id="PIRSF000151">
    <property type="entry name" value="GPR"/>
    <property type="match status" value="1"/>
</dbReference>
<dbReference type="PANTHER" id="PTHR11063:SF8">
    <property type="entry name" value="DELTA-1-PYRROLINE-5-CARBOXYLATE SYNTHASE"/>
    <property type="match status" value="1"/>
</dbReference>
<evidence type="ECO:0000313" key="10">
    <source>
        <dbReference type="Proteomes" id="UP000276232"/>
    </source>
</evidence>
<keyword evidence="10" id="KW-1185">Reference proteome</keyword>
<dbReference type="NCBIfam" id="TIGR00407">
    <property type="entry name" value="proA"/>
    <property type="match status" value="1"/>
</dbReference>
<dbReference type="GO" id="GO:0005737">
    <property type="term" value="C:cytoplasm"/>
    <property type="evidence" value="ECO:0007669"/>
    <property type="project" value="UniProtKB-SubCell"/>
</dbReference>
<sequence length="460" mass="46967">MSLGGGLPRAYPGAMSLTADTPVGTDARAAAPGVPPEVDVAEAVLDVCRAARAASKALATATRATKDAALLAVADALVAQAPRVVAANGRDLERGAAEGLPANLLDRLRLDADRLGAIADAVRDVAALPDPVGEVVRGQTLPNGLRLRQLRVPMGVVAVVYEARPNVTVDAAALALKSGNAVVLRGGSAARETNALVVEVVREALAAAGLPADLVSTVDAYGREGVRALMRARGLVDVLVPRGGAGLIAEVVRSSTVPVIETGTGNCHVYVDAAADLDVALAVALNSKTQRTSTCNTAETVLVHAAVADAFLPSLLTAMSAAGVRLHGDDAVRAAAEPLDGVDVEPATDEDWATEYLALELAVGVVPDLDAALAHVDRWSTGHTEAVVTRDLAVAERFAAEVDSAAVMVNASTRFTDGAQMGLGAEIGISTQKLHARGPMGLAELTTTRWVVTGDGHVRG</sequence>
<evidence type="ECO:0000256" key="1">
    <source>
        <dbReference type="ARBA" id="ARBA00004985"/>
    </source>
</evidence>
<dbReference type="AlphaFoldDB" id="A0A3N1HTJ2"/>
<keyword evidence="5 7" id="KW-0560">Oxidoreductase</keyword>
<dbReference type="FunCoup" id="A0A3N1HTJ2">
    <property type="interactions" value="300"/>
</dbReference>
<organism evidence="9 10">
    <name type="scientific">Pseudokineococcus lusitanus</name>
    <dbReference type="NCBI Taxonomy" id="763993"/>
    <lineage>
        <taxon>Bacteria</taxon>
        <taxon>Bacillati</taxon>
        <taxon>Actinomycetota</taxon>
        <taxon>Actinomycetes</taxon>
        <taxon>Kineosporiales</taxon>
        <taxon>Kineosporiaceae</taxon>
        <taxon>Pseudokineococcus</taxon>
    </lineage>
</organism>
<dbReference type="InterPro" id="IPR000965">
    <property type="entry name" value="GPR_dom"/>
</dbReference>
<evidence type="ECO:0000256" key="5">
    <source>
        <dbReference type="ARBA" id="ARBA00023002"/>
    </source>
</evidence>
<dbReference type="Gene3D" id="3.40.309.10">
    <property type="entry name" value="Aldehyde Dehydrogenase, Chain A, domain 2"/>
    <property type="match status" value="1"/>
</dbReference>
<dbReference type="FunFam" id="3.40.309.10:FF:000006">
    <property type="entry name" value="Gamma-glutamyl phosphate reductase"/>
    <property type="match status" value="1"/>
</dbReference>
<dbReference type="CDD" id="cd07079">
    <property type="entry name" value="ALDH_F18-19_ProA-GPR"/>
    <property type="match status" value="1"/>
</dbReference>
<comment type="catalytic activity">
    <reaction evidence="6 7">
        <text>L-glutamate 5-semialdehyde + phosphate + NADP(+) = L-glutamyl 5-phosphate + NADPH + H(+)</text>
        <dbReference type="Rhea" id="RHEA:19541"/>
        <dbReference type="ChEBI" id="CHEBI:15378"/>
        <dbReference type="ChEBI" id="CHEBI:43474"/>
        <dbReference type="ChEBI" id="CHEBI:57783"/>
        <dbReference type="ChEBI" id="CHEBI:58066"/>
        <dbReference type="ChEBI" id="CHEBI:58274"/>
        <dbReference type="ChEBI" id="CHEBI:58349"/>
        <dbReference type="EC" id="1.2.1.41"/>
    </reaction>
</comment>
<evidence type="ECO:0000259" key="8">
    <source>
        <dbReference type="Pfam" id="PF00171"/>
    </source>
</evidence>
<comment type="pathway">
    <text evidence="1 7">Amino-acid biosynthesis; L-proline biosynthesis; L-glutamate 5-semialdehyde from L-glutamate: step 2/2.</text>
</comment>
<dbReference type="InterPro" id="IPR016162">
    <property type="entry name" value="Ald_DH_N"/>
</dbReference>
<dbReference type="UniPathway" id="UPA00098">
    <property type="reaction ID" value="UER00360"/>
</dbReference>
<evidence type="ECO:0000256" key="7">
    <source>
        <dbReference type="HAMAP-Rule" id="MF_00412"/>
    </source>
</evidence>
<feature type="domain" description="Aldehyde dehydrogenase" evidence="8">
    <location>
        <begin position="41"/>
        <end position="324"/>
    </location>
</feature>
<dbReference type="InParanoid" id="A0A3N1HTJ2"/>
<dbReference type="HAMAP" id="MF_00412">
    <property type="entry name" value="ProA"/>
    <property type="match status" value="1"/>
</dbReference>
<evidence type="ECO:0000256" key="2">
    <source>
        <dbReference type="ARBA" id="ARBA00022605"/>
    </source>
</evidence>
<keyword evidence="2 7" id="KW-0028">Amino-acid biosynthesis</keyword>
<reference evidence="9 10" key="1">
    <citation type="journal article" date="2015" name="Stand. Genomic Sci.">
        <title>Genomic Encyclopedia of Bacterial and Archaeal Type Strains, Phase III: the genomes of soil and plant-associated and newly described type strains.</title>
        <authorList>
            <person name="Whitman W.B."/>
            <person name="Woyke T."/>
            <person name="Klenk H.P."/>
            <person name="Zhou Y."/>
            <person name="Lilburn T.G."/>
            <person name="Beck B.J."/>
            <person name="De Vos P."/>
            <person name="Vandamme P."/>
            <person name="Eisen J.A."/>
            <person name="Garrity G."/>
            <person name="Hugenholtz P."/>
            <person name="Kyrpides N.C."/>
        </authorList>
    </citation>
    <scope>NUCLEOTIDE SEQUENCE [LARGE SCALE GENOMIC DNA]</scope>
    <source>
        <strain evidence="9 10">CECT 7306</strain>
    </source>
</reference>
<gene>
    <name evidence="7" type="primary">proA</name>
    <name evidence="9" type="ORF">EDC03_0454</name>
</gene>
<evidence type="ECO:0000256" key="4">
    <source>
        <dbReference type="ARBA" id="ARBA00022857"/>
    </source>
</evidence>
<keyword evidence="4 7" id="KW-0521">NADP</keyword>
<dbReference type="Gene3D" id="3.40.605.10">
    <property type="entry name" value="Aldehyde Dehydrogenase, Chain A, domain 1"/>
    <property type="match status" value="1"/>
</dbReference>
<accession>A0A3N1HTJ2</accession>
<dbReference type="EC" id="1.2.1.41" evidence="7"/>
<keyword evidence="7" id="KW-0963">Cytoplasm</keyword>
<dbReference type="InterPro" id="IPR012134">
    <property type="entry name" value="Glu-5-SA_DH"/>
</dbReference>
<dbReference type="InterPro" id="IPR016163">
    <property type="entry name" value="Ald_DH_C"/>
</dbReference>
<dbReference type="GO" id="GO:0050661">
    <property type="term" value="F:NADP binding"/>
    <property type="evidence" value="ECO:0007669"/>
    <property type="project" value="InterPro"/>
</dbReference>